<protein>
    <submittedName>
        <fullName evidence="6">YteA family regulatory protein</fullName>
    </submittedName>
</protein>
<keyword evidence="2" id="KW-0863">Zinc-finger</keyword>
<evidence type="ECO:0000256" key="2">
    <source>
        <dbReference type="ARBA" id="ARBA00022771"/>
    </source>
</evidence>
<proteinExistence type="predicted"/>
<keyword evidence="7" id="KW-1185">Reference proteome</keyword>
<feature type="domain" description="Zinc finger DksA/TraR C4-type" evidence="5">
    <location>
        <begin position="83"/>
        <end position="117"/>
    </location>
</feature>
<organism evidence="6 7">
    <name type="scientific">Carboxydothermus ferrireducens DSM 11255</name>
    <dbReference type="NCBI Taxonomy" id="1119529"/>
    <lineage>
        <taxon>Bacteria</taxon>
        <taxon>Bacillati</taxon>
        <taxon>Bacillota</taxon>
        <taxon>Clostridia</taxon>
        <taxon>Thermoanaerobacterales</taxon>
        <taxon>Thermoanaerobacteraceae</taxon>
        <taxon>Carboxydothermus</taxon>
    </lineage>
</organism>
<dbReference type="PANTHER" id="PTHR33823:SF4">
    <property type="entry name" value="GENERAL STRESS PROTEIN 16O"/>
    <property type="match status" value="1"/>
</dbReference>
<dbReference type="InterPro" id="IPR037187">
    <property type="entry name" value="DnaK_N"/>
</dbReference>
<keyword evidence="3" id="KW-0862">Zinc</keyword>
<comment type="caution">
    <text evidence="6">The sequence shown here is derived from an EMBL/GenBank/DDBJ whole genome shotgun (WGS) entry which is preliminary data.</text>
</comment>
<dbReference type="NCBIfam" id="TIGR02890">
    <property type="entry name" value="bacill_yteA"/>
    <property type="match status" value="1"/>
</dbReference>
<gene>
    <name evidence="6" type="ORF">HDG70_002029</name>
</gene>
<evidence type="ECO:0000256" key="4">
    <source>
        <dbReference type="PROSITE-ProRule" id="PRU00510"/>
    </source>
</evidence>
<dbReference type="SUPFAM" id="SSF109635">
    <property type="entry name" value="DnaK suppressor protein DksA, alpha-hairpin domain"/>
    <property type="match status" value="1"/>
</dbReference>
<evidence type="ECO:0000313" key="7">
    <source>
        <dbReference type="Proteomes" id="UP000604066"/>
    </source>
</evidence>
<dbReference type="InterPro" id="IPR014240">
    <property type="entry name" value="YteA"/>
</dbReference>
<dbReference type="InterPro" id="IPR000962">
    <property type="entry name" value="Znf_DskA_TraR"/>
</dbReference>
<dbReference type="EMBL" id="JACCBS010000003">
    <property type="protein sequence ID" value="NYE58278.1"/>
    <property type="molecule type" value="Genomic_DNA"/>
</dbReference>
<evidence type="ECO:0000256" key="3">
    <source>
        <dbReference type="ARBA" id="ARBA00022833"/>
    </source>
</evidence>
<name>A0ABX2RAS4_9THEO</name>
<dbReference type="PANTHER" id="PTHR33823">
    <property type="entry name" value="RNA POLYMERASE-BINDING TRANSCRIPTION FACTOR DKSA-RELATED"/>
    <property type="match status" value="1"/>
</dbReference>
<keyword evidence="1" id="KW-0479">Metal-binding</keyword>
<feature type="zinc finger region" description="dksA C4-type" evidence="4">
    <location>
        <begin position="88"/>
        <end position="112"/>
    </location>
</feature>
<evidence type="ECO:0000256" key="1">
    <source>
        <dbReference type="ARBA" id="ARBA00022723"/>
    </source>
</evidence>
<reference evidence="6 7" key="1">
    <citation type="submission" date="2020-07" db="EMBL/GenBank/DDBJ databases">
        <title>Genomic Encyclopedia of Type Strains, Phase III (KMG-III): the genomes of soil and plant-associated and newly described type strains.</title>
        <authorList>
            <person name="Whitman W."/>
        </authorList>
    </citation>
    <scope>NUCLEOTIDE SEQUENCE [LARGE SCALE GENOMIC DNA]</scope>
    <source>
        <strain evidence="6 7">DSM 11255</strain>
    </source>
</reference>
<dbReference type="RefSeq" id="WP_051250253.1">
    <property type="nucleotide sequence ID" value="NZ_ATYG01000022.1"/>
</dbReference>
<sequence>MDIAIFKKMLLKQKEEYEKRLLELKKSEENPFFESTQELSFYDNHPGDLGSESFERSKDLALIDNLKLKLRQIDEAIALINQGKYGRCIDCGQKIPVDRLLANPVAIRCVACQKRVEERTVPSIRPVEEQVLSPFMEKFNHDNTSQALFDGEDSWQAVANFNTRENIFYEDLPPEEENSSTDEVDSIPFEIGDDGVIYQNIKGVDDESRPQHR</sequence>
<dbReference type="Pfam" id="PF01258">
    <property type="entry name" value="zf-dskA_traR"/>
    <property type="match status" value="1"/>
</dbReference>
<dbReference type="PROSITE" id="PS51128">
    <property type="entry name" value="ZF_DKSA_2"/>
    <property type="match status" value="1"/>
</dbReference>
<evidence type="ECO:0000313" key="6">
    <source>
        <dbReference type="EMBL" id="NYE58278.1"/>
    </source>
</evidence>
<dbReference type="SUPFAM" id="SSF57716">
    <property type="entry name" value="Glucocorticoid receptor-like (DNA-binding domain)"/>
    <property type="match status" value="1"/>
</dbReference>
<dbReference type="Proteomes" id="UP000604066">
    <property type="component" value="Unassembled WGS sequence"/>
</dbReference>
<dbReference type="Gene3D" id="1.20.120.910">
    <property type="entry name" value="DksA, coiled-coil domain"/>
    <property type="match status" value="1"/>
</dbReference>
<evidence type="ECO:0000259" key="5">
    <source>
        <dbReference type="Pfam" id="PF01258"/>
    </source>
</evidence>
<accession>A0ABX2RAS4</accession>